<dbReference type="Pfam" id="PF03099">
    <property type="entry name" value="BPL_LplA_LipB"/>
    <property type="match status" value="1"/>
</dbReference>
<dbReference type="AlphaFoldDB" id="A0A381VR69"/>
<dbReference type="InterPro" id="IPR004143">
    <property type="entry name" value="BPL_LPL_catalytic"/>
</dbReference>
<accession>A0A381VR69</accession>
<dbReference type="Gene3D" id="3.30.930.10">
    <property type="entry name" value="Bira Bifunctional Protein, Domain 2"/>
    <property type="match status" value="1"/>
</dbReference>
<dbReference type="CDD" id="cd16442">
    <property type="entry name" value="BPL"/>
    <property type="match status" value="1"/>
</dbReference>
<dbReference type="GO" id="GO:0004077">
    <property type="term" value="F:biotin--[biotin carboxyl-carrier protein] ligase activity"/>
    <property type="evidence" value="ECO:0007669"/>
    <property type="project" value="InterPro"/>
</dbReference>
<gene>
    <name evidence="3" type="ORF">METZ01_LOCUS95674</name>
</gene>
<sequence>VDYYSYLVSLLPRDLECHYFDSIESTNQFLSNRPFSNNTELCVARQQTRGKGQYGRTWQSQKDGSILFSIRRSFSQQRNLNGLSLVVGLAIIKALEDELSISGLTIKWPNDIYFDNKKLAGILLENQTHSSNQVVVIGVGVNYALNEDMVCETPWVDLAALTKELPDIRNPTASIIKHVLALTERFELKGFADFQMDWKRYDMLKGKQINIEREGNYITAEVLGVSSKGALKVFTQNKVEELYSSRNINYI</sequence>
<keyword evidence="1" id="KW-0436">Ligase</keyword>
<dbReference type="NCBIfam" id="TIGR00121">
    <property type="entry name" value="birA_ligase"/>
    <property type="match status" value="1"/>
</dbReference>
<dbReference type="PANTHER" id="PTHR12835">
    <property type="entry name" value="BIOTIN PROTEIN LIGASE"/>
    <property type="match status" value="1"/>
</dbReference>
<organism evidence="3">
    <name type="scientific">marine metagenome</name>
    <dbReference type="NCBI Taxonomy" id="408172"/>
    <lineage>
        <taxon>unclassified sequences</taxon>
        <taxon>metagenomes</taxon>
        <taxon>ecological metagenomes</taxon>
    </lineage>
</organism>
<evidence type="ECO:0000259" key="2">
    <source>
        <dbReference type="PROSITE" id="PS51733"/>
    </source>
</evidence>
<dbReference type="EMBL" id="UINC01009551">
    <property type="protein sequence ID" value="SVA42820.1"/>
    <property type="molecule type" value="Genomic_DNA"/>
</dbReference>
<proteinExistence type="predicted"/>
<evidence type="ECO:0000256" key="1">
    <source>
        <dbReference type="ARBA" id="ARBA00022598"/>
    </source>
</evidence>
<protein>
    <recommendedName>
        <fullName evidence="2">BPL/LPL catalytic domain-containing protein</fullName>
    </recommendedName>
</protein>
<dbReference type="InterPro" id="IPR045864">
    <property type="entry name" value="aa-tRNA-synth_II/BPL/LPL"/>
</dbReference>
<dbReference type="PANTHER" id="PTHR12835:SF5">
    <property type="entry name" value="BIOTIN--PROTEIN LIGASE"/>
    <property type="match status" value="1"/>
</dbReference>
<evidence type="ECO:0000313" key="3">
    <source>
        <dbReference type="EMBL" id="SVA42820.1"/>
    </source>
</evidence>
<feature type="non-terminal residue" evidence="3">
    <location>
        <position position="1"/>
    </location>
</feature>
<feature type="domain" description="BPL/LPL catalytic" evidence="2">
    <location>
        <begin position="2"/>
        <end position="187"/>
    </location>
</feature>
<dbReference type="PROSITE" id="PS51733">
    <property type="entry name" value="BPL_LPL_CATALYTIC"/>
    <property type="match status" value="1"/>
</dbReference>
<name>A0A381VR69_9ZZZZ</name>
<dbReference type="InterPro" id="IPR004408">
    <property type="entry name" value="Biotin_CoA_COase_ligase"/>
</dbReference>
<reference evidence="3" key="1">
    <citation type="submission" date="2018-05" db="EMBL/GenBank/DDBJ databases">
        <authorList>
            <person name="Lanie J.A."/>
            <person name="Ng W.-L."/>
            <person name="Kazmierczak K.M."/>
            <person name="Andrzejewski T.M."/>
            <person name="Davidsen T.M."/>
            <person name="Wayne K.J."/>
            <person name="Tettelin H."/>
            <person name="Glass J.I."/>
            <person name="Rusch D."/>
            <person name="Podicherti R."/>
            <person name="Tsui H.-C.T."/>
            <person name="Winkler M.E."/>
        </authorList>
    </citation>
    <scope>NUCLEOTIDE SEQUENCE</scope>
</reference>
<dbReference type="GO" id="GO:0005737">
    <property type="term" value="C:cytoplasm"/>
    <property type="evidence" value="ECO:0007669"/>
    <property type="project" value="TreeGrafter"/>
</dbReference>
<dbReference type="SUPFAM" id="SSF55681">
    <property type="entry name" value="Class II aaRS and biotin synthetases"/>
    <property type="match status" value="1"/>
</dbReference>